<organism evidence="2 3">
    <name type="scientific">Holothuria leucospilota</name>
    <name type="common">Black long sea cucumber</name>
    <name type="synonym">Mertensiothuria leucospilota</name>
    <dbReference type="NCBI Taxonomy" id="206669"/>
    <lineage>
        <taxon>Eukaryota</taxon>
        <taxon>Metazoa</taxon>
        <taxon>Echinodermata</taxon>
        <taxon>Eleutherozoa</taxon>
        <taxon>Echinozoa</taxon>
        <taxon>Holothuroidea</taxon>
        <taxon>Aspidochirotacea</taxon>
        <taxon>Aspidochirotida</taxon>
        <taxon>Holothuriidae</taxon>
        <taxon>Holothuria</taxon>
    </lineage>
</organism>
<dbReference type="InterPro" id="IPR014756">
    <property type="entry name" value="Ig_E-set"/>
</dbReference>
<gene>
    <name evidence="2" type="ORF">HOLleu_04303</name>
</gene>
<dbReference type="EMBL" id="JAIZAY010000001">
    <property type="protein sequence ID" value="KAJ8050920.1"/>
    <property type="molecule type" value="Genomic_DNA"/>
</dbReference>
<dbReference type="InterPro" id="IPR017868">
    <property type="entry name" value="Filamin/ABP280_repeat-like"/>
</dbReference>
<dbReference type="Gene3D" id="2.60.40.10">
    <property type="entry name" value="Immunoglobulins"/>
    <property type="match status" value="1"/>
</dbReference>
<comment type="caution">
    <text evidence="2">The sequence shown here is derived from an EMBL/GenBank/DDBJ whole genome shotgun (WGS) entry which is preliminary data.</text>
</comment>
<evidence type="ECO:0000256" key="1">
    <source>
        <dbReference type="PROSITE-ProRule" id="PRU00087"/>
    </source>
</evidence>
<dbReference type="SUPFAM" id="SSF81296">
    <property type="entry name" value="E set domains"/>
    <property type="match status" value="1"/>
</dbReference>
<keyword evidence="3" id="KW-1185">Reference proteome</keyword>
<dbReference type="PROSITE" id="PS50194">
    <property type="entry name" value="FILAMIN_REPEAT"/>
    <property type="match status" value="1"/>
</dbReference>
<dbReference type="InterPro" id="IPR013783">
    <property type="entry name" value="Ig-like_fold"/>
</dbReference>
<accession>A0A9Q1CTP6</accession>
<dbReference type="Proteomes" id="UP001152320">
    <property type="component" value="Chromosome 1"/>
</dbReference>
<dbReference type="OrthoDB" id="5334309at2759"/>
<evidence type="ECO:0000313" key="3">
    <source>
        <dbReference type="Proteomes" id="UP001152320"/>
    </source>
</evidence>
<sequence length="620" mass="69062">MPLERKSNGFTVLLLAATAVCVLFVSFSSETRKGVMTNSSPLVPKMRPILGNINRGNIEGSKQLTSRNNNLSQKEMVHYTSTDFDLEETSNGPILRVHHMSEKSRQNSTTFIAFGEGLTHASVGKVATFTIKTTNSSVSSTIVFSALAVSENHMFVADPLQYSQESQETSFTYTPTLAGEYDFYIEELGNVKGYQYQIPGSPFRIIVQGTKVKEEEERKLTDSLPSCQTIPQNNLSWIEGSWKTRKIVGSKHGVLRSGWVFQPKLCSFDIFTTEELVVAAASSEPRSIIILGSSTDRGIFLSLVDLLLSDRQKYDFVASDLTKCWGFAEVQVGSLRIVYQDFRIANTKISMFQSGNNVTITCHNEKKVSKGYDFFDDAIAYLKEFLFNDRLWPDVIYVAVSTSQQLEALLRVVPPSWKGVIYPTIFFASRSWSLYTVSAAGKRKELAENFNSIFDERIKILDDFALITGLRHGSQNSPLVMGSNHFHRPCNELGGSITICGDATEMVAQVLLGKAIAPKGKDVWMKSVGGKDHDAVQNMDSREITVCYDCPQSLLPFHIKRIPDLKCYRSTQGLRPSEMNDFKVWDGTLCPSECMKTEPVGQVQTESGPVDVRECVVLLG</sequence>
<protein>
    <submittedName>
        <fullName evidence="2">Uncharacterized protein</fullName>
    </submittedName>
</protein>
<dbReference type="Pfam" id="PF00630">
    <property type="entry name" value="Filamin"/>
    <property type="match status" value="1"/>
</dbReference>
<dbReference type="AlphaFoldDB" id="A0A9Q1CTP6"/>
<reference evidence="2" key="1">
    <citation type="submission" date="2021-10" db="EMBL/GenBank/DDBJ databases">
        <title>Tropical sea cucumber genome reveals ecological adaptation and Cuvierian tubules defense mechanism.</title>
        <authorList>
            <person name="Chen T."/>
        </authorList>
    </citation>
    <scope>NUCLEOTIDE SEQUENCE</scope>
    <source>
        <strain evidence="2">Nanhai2018</strain>
        <tissue evidence="2">Muscle</tissue>
    </source>
</reference>
<name>A0A9Q1CTP6_HOLLE</name>
<evidence type="ECO:0000313" key="2">
    <source>
        <dbReference type="EMBL" id="KAJ8050920.1"/>
    </source>
</evidence>
<proteinExistence type="predicted"/>
<feature type="repeat" description="Filamin" evidence="1">
    <location>
        <begin position="103"/>
        <end position="207"/>
    </location>
</feature>